<protein>
    <recommendedName>
        <fullName evidence="3">P22 coat-protein 5 family protein</fullName>
    </recommendedName>
</protein>
<organism evidence="1 2">
    <name type="scientific">Pararobbsia alpina</name>
    <dbReference type="NCBI Taxonomy" id="621374"/>
    <lineage>
        <taxon>Bacteria</taxon>
        <taxon>Pseudomonadati</taxon>
        <taxon>Pseudomonadota</taxon>
        <taxon>Betaproteobacteria</taxon>
        <taxon>Burkholderiales</taxon>
        <taxon>Burkholderiaceae</taxon>
        <taxon>Pararobbsia</taxon>
    </lineage>
</organism>
<dbReference type="Proteomes" id="UP000494115">
    <property type="component" value="Unassembled WGS sequence"/>
</dbReference>
<name>A0A6S7B3L4_9BURK</name>
<sequence>MKTSFLSKAKLRIHAYALIAHAHLFDFMARQGLVLGANTLTGLIPTIYEALDVVSREQVGFIPAVSRNSSGERAALNQTIMIPIAPQASLADNTPAVTAPNEGDETVGNVTMTISKSKHYPIRWNGEEQTGLINAGSYGGLLMNQFAQAFRTICNAVEVDLFTTAYQNASRAYGTPGTAPFGVAGDLSDIAQQRKILDDNGAPQTDLQLVLGSAAIANLRGKQNVLFKVNEAGTDELLRRGVIGELEGQMLHNSNAIQAVTKGTGASYTTDTAGYAVGATMINLITGTGTVLAGDTVTFAGDTNKYVVTGGIAAPGAITIAAPGLKVAIATSATAATVGATATPNIGFSRSAIQLITRAPKMPVGPDGKAMDMADDVAQITDPVSGLVFDVAVYRQFMQLVYHVRLAWGTQAIKSNHIATLLG</sequence>
<evidence type="ECO:0000313" key="2">
    <source>
        <dbReference type="Proteomes" id="UP000494115"/>
    </source>
</evidence>
<dbReference type="EMBL" id="CADIKM010000006">
    <property type="protein sequence ID" value="CAB3784362.1"/>
    <property type="molecule type" value="Genomic_DNA"/>
</dbReference>
<evidence type="ECO:0008006" key="3">
    <source>
        <dbReference type="Google" id="ProtNLM"/>
    </source>
</evidence>
<proteinExistence type="predicted"/>
<dbReference type="AlphaFoldDB" id="A0A6S7B3L4"/>
<reference evidence="1 2" key="1">
    <citation type="submission" date="2020-04" db="EMBL/GenBank/DDBJ databases">
        <authorList>
            <person name="De Canck E."/>
        </authorList>
    </citation>
    <scope>NUCLEOTIDE SEQUENCE [LARGE SCALE GENOMIC DNA]</scope>
    <source>
        <strain evidence="1 2">LMG 28138</strain>
    </source>
</reference>
<gene>
    <name evidence="1" type="ORF">LMG28138_01794</name>
</gene>
<keyword evidence="2" id="KW-1185">Reference proteome</keyword>
<accession>A0A6S7B3L4</accession>
<dbReference type="RefSeq" id="WP_246257171.1">
    <property type="nucleotide sequence ID" value="NZ_CADIKM010000006.1"/>
</dbReference>
<evidence type="ECO:0000313" key="1">
    <source>
        <dbReference type="EMBL" id="CAB3784362.1"/>
    </source>
</evidence>